<proteinExistence type="predicted"/>
<reference evidence="6 7" key="1">
    <citation type="submission" date="2020-07" db="EMBL/GenBank/DDBJ databases">
        <authorList>
            <person name="Partida-Martinez L."/>
            <person name="Huntemann M."/>
            <person name="Clum A."/>
            <person name="Wang J."/>
            <person name="Palaniappan K."/>
            <person name="Ritter S."/>
            <person name="Chen I.-M."/>
            <person name="Stamatis D."/>
            <person name="Reddy T."/>
            <person name="O'Malley R."/>
            <person name="Daum C."/>
            <person name="Shapiro N."/>
            <person name="Ivanova N."/>
            <person name="Kyrpides N."/>
            <person name="Woyke T."/>
        </authorList>
    </citation>
    <scope>NUCLEOTIDE SEQUENCE [LARGE SCALE GENOMIC DNA]</scope>
    <source>
        <strain evidence="6 7">AT2.17</strain>
    </source>
</reference>
<dbReference type="InterPro" id="IPR001647">
    <property type="entry name" value="HTH_TetR"/>
</dbReference>
<dbReference type="SUPFAM" id="SSF46689">
    <property type="entry name" value="Homeodomain-like"/>
    <property type="match status" value="1"/>
</dbReference>
<dbReference type="PANTHER" id="PTHR30055:SF234">
    <property type="entry name" value="HTH-TYPE TRANSCRIPTIONAL REGULATOR BETI"/>
    <property type="match status" value="1"/>
</dbReference>
<keyword evidence="3" id="KW-0804">Transcription</keyword>
<dbReference type="InterPro" id="IPR036271">
    <property type="entry name" value="Tet_transcr_reg_TetR-rel_C_sf"/>
</dbReference>
<accession>A0A7Y9KQ00</accession>
<keyword evidence="7" id="KW-1185">Reference proteome</keyword>
<evidence type="ECO:0000256" key="2">
    <source>
        <dbReference type="ARBA" id="ARBA00023125"/>
    </source>
</evidence>
<evidence type="ECO:0000259" key="5">
    <source>
        <dbReference type="PROSITE" id="PS50977"/>
    </source>
</evidence>
<keyword evidence="2 4" id="KW-0238">DNA-binding</keyword>
<evidence type="ECO:0000256" key="1">
    <source>
        <dbReference type="ARBA" id="ARBA00023015"/>
    </source>
</evidence>
<comment type="caution">
    <text evidence="6">The sequence shown here is derived from an EMBL/GenBank/DDBJ whole genome shotgun (WGS) entry which is preliminary data.</text>
</comment>
<dbReference type="EMBL" id="JACCBW010000001">
    <property type="protein sequence ID" value="NYE35054.1"/>
    <property type="molecule type" value="Genomic_DNA"/>
</dbReference>
<dbReference type="Pfam" id="PF00440">
    <property type="entry name" value="TetR_N"/>
    <property type="match status" value="1"/>
</dbReference>
<dbReference type="GO" id="GO:0000976">
    <property type="term" value="F:transcription cis-regulatory region binding"/>
    <property type="evidence" value="ECO:0007669"/>
    <property type="project" value="TreeGrafter"/>
</dbReference>
<evidence type="ECO:0000256" key="4">
    <source>
        <dbReference type="PROSITE-ProRule" id="PRU00335"/>
    </source>
</evidence>
<dbReference type="RefSeq" id="WP_179617757.1">
    <property type="nucleotide sequence ID" value="NZ_JACCBW010000001.1"/>
</dbReference>
<dbReference type="PROSITE" id="PS01081">
    <property type="entry name" value="HTH_TETR_1"/>
    <property type="match status" value="1"/>
</dbReference>
<evidence type="ECO:0000313" key="6">
    <source>
        <dbReference type="EMBL" id="NYE35054.1"/>
    </source>
</evidence>
<dbReference type="GO" id="GO:0003700">
    <property type="term" value="F:DNA-binding transcription factor activity"/>
    <property type="evidence" value="ECO:0007669"/>
    <property type="project" value="TreeGrafter"/>
</dbReference>
<dbReference type="Gene3D" id="1.10.357.10">
    <property type="entry name" value="Tetracycline Repressor, domain 2"/>
    <property type="match status" value="1"/>
</dbReference>
<keyword evidence="1" id="KW-0805">Transcription regulation</keyword>
<evidence type="ECO:0000256" key="3">
    <source>
        <dbReference type="ARBA" id="ARBA00023163"/>
    </source>
</evidence>
<protein>
    <submittedName>
        <fullName evidence="6">AcrR family transcriptional regulator</fullName>
    </submittedName>
</protein>
<dbReference type="SUPFAM" id="SSF48498">
    <property type="entry name" value="Tetracyclin repressor-like, C-terminal domain"/>
    <property type="match status" value="1"/>
</dbReference>
<dbReference type="InterPro" id="IPR009057">
    <property type="entry name" value="Homeodomain-like_sf"/>
</dbReference>
<dbReference type="Proteomes" id="UP000549911">
    <property type="component" value="Unassembled WGS sequence"/>
</dbReference>
<dbReference type="InterPro" id="IPR023772">
    <property type="entry name" value="DNA-bd_HTH_TetR-type_CS"/>
</dbReference>
<name>A0A7Y9KQ00_9ACTN</name>
<feature type="domain" description="HTH tetR-type" evidence="5">
    <location>
        <begin position="11"/>
        <end position="71"/>
    </location>
</feature>
<gene>
    <name evidence="6" type="ORF">F4692_000158</name>
</gene>
<sequence length="200" mass="21437">MARTVDPEKHRARRLLIIDAALTCFAESGYAGTSTAAICRRAGIGSGTFFHYFPTKQSLLLAILALGTDETRAWFAACPADGSPIAVVEAYLDHTSAQMADPRMPGFVRAVGAVVGEPEVDAALDEDTRVLQDGLEPWIVRAQEAGEVRTDLPAHDLTSWVLVVLDGFLGRLATDAAFTAEKQAGTLRDAVRRLLAVSEV</sequence>
<feature type="DNA-binding region" description="H-T-H motif" evidence="4">
    <location>
        <begin position="34"/>
        <end position="53"/>
    </location>
</feature>
<dbReference type="PROSITE" id="PS50977">
    <property type="entry name" value="HTH_TETR_2"/>
    <property type="match status" value="1"/>
</dbReference>
<organism evidence="6 7">
    <name type="scientific">Nocardioides cavernae</name>
    <dbReference type="NCBI Taxonomy" id="1921566"/>
    <lineage>
        <taxon>Bacteria</taxon>
        <taxon>Bacillati</taxon>
        <taxon>Actinomycetota</taxon>
        <taxon>Actinomycetes</taxon>
        <taxon>Propionibacteriales</taxon>
        <taxon>Nocardioidaceae</taxon>
        <taxon>Nocardioides</taxon>
    </lineage>
</organism>
<dbReference type="InterPro" id="IPR050109">
    <property type="entry name" value="HTH-type_TetR-like_transc_reg"/>
</dbReference>
<dbReference type="AlphaFoldDB" id="A0A7Y9KQ00"/>
<dbReference type="PANTHER" id="PTHR30055">
    <property type="entry name" value="HTH-TYPE TRANSCRIPTIONAL REGULATOR RUTR"/>
    <property type="match status" value="1"/>
</dbReference>
<dbReference type="PRINTS" id="PR00455">
    <property type="entry name" value="HTHTETR"/>
</dbReference>
<reference evidence="6 7" key="2">
    <citation type="submission" date="2020-08" db="EMBL/GenBank/DDBJ databases">
        <title>The Agave Microbiome: Exploring the role of microbial communities in plant adaptations to desert environments.</title>
        <authorList>
            <person name="Partida-Martinez L.P."/>
        </authorList>
    </citation>
    <scope>NUCLEOTIDE SEQUENCE [LARGE SCALE GENOMIC DNA]</scope>
    <source>
        <strain evidence="6 7">AT2.17</strain>
    </source>
</reference>
<evidence type="ECO:0000313" key="7">
    <source>
        <dbReference type="Proteomes" id="UP000549911"/>
    </source>
</evidence>